<evidence type="ECO:0000313" key="1">
    <source>
        <dbReference type="EMBL" id="SVE37986.1"/>
    </source>
</evidence>
<accession>A0A383D0B7</accession>
<dbReference type="AlphaFoldDB" id="A0A383D0B7"/>
<gene>
    <name evidence="1" type="ORF">METZ01_LOCUS490840</name>
</gene>
<name>A0A383D0B7_9ZZZZ</name>
<organism evidence="1">
    <name type="scientific">marine metagenome</name>
    <dbReference type="NCBI Taxonomy" id="408172"/>
    <lineage>
        <taxon>unclassified sequences</taxon>
        <taxon>metagenomes</taxon>
        <taxon>ecological metagenomes</taxon>
    </lineage>
</organism>
<reference evidence="1" key="1">
    <citation type="submission" date="2018-05" db="EMBL/GenBank/DDBJ databases">
        <authorList>
            <person name="Lanie J.A."/>
            <person name="Ng W.-L."/>
            <person name="Kazmierczak K.M."/>
            <person name="Andrzejewski T.M."/>
            <person name="Davidsen T.M."/>
            <person name="Wayne K.J."/>
            <person name="Tettelin H."/>
            <person name="Glass J.I."/>
            <person name="Rusch D."/>
            <person name="Podicherti R."/>
            <person name="Tsui H.-C.T."/>
            <person name="Winkler M.E."/>
        </authorList>
    </citation>
    <scope>NUCLEOTIDE SEQUENCE</scope>
</reference>
<sequence length="33" mass="3436">MNPGAMINPVASRICEAVAAGCSPIITIFPFLM</sequence>
<dbReference type="EMBL" id="UINC01213287">
    <property type="protein sequence ID" value="SVE37986.1"/>
    <property type="molecule type" value="Genomic_DNA"/>
</dbReference>
<proteinExistence type="predicted"/>
<protein>
    <submittedName>
        <fullName evidence="1">Uncharacterized protein</fullName>
    </submittedName>
</protein>